<evidence type="ECO:0000256" key="14">
    <source>
        <dbReference type="SAM" id="MobiDB-lite"/>
    </source>
</evidence>
<dbReference type="CDD" id="cd17546">
    <property type="entry name" value="REC_hyHK_CKI1_RcsC-like"/>
    <property type="match status" value="1"/>
</dbReference>
<dbReference type="FunFam" id="1.10.510.10:FF:000579">
    <property type="entry name" value="Sensor histidine kinase/response regulator, putative"/>
    <property type="match status" value="1"/>
</dbReference>
<dbReference type="InterPro" id="IPR011006">
    <property type="entry name" value="CheY-like_superfamily"/>
</dbReference>
<dbReference type="FunFam" id="3.40.50.2300:FF:000285">
    <property type="entry name" value="Putative sensor histidine kinase/response regulator"/>
    <property type="match status" value="1"/>
</dbReference>
<dbReference type="FunFam" id="3.30.450.40:FF:000044">
    <property type="entry name" value="Putative sensor histidine kinase/response regulator"/>
    <property type="match status" value="1"/>
</dbReference>
<dbReference type="InterPro" id="IPR005467">
    <property type="entry name" value="His_kinase_dom"/>
</dbReference>
<evidence type="ECO:0000313" key="20">
    <source>
        <dbReference type="Proteomes" id="UP000006039"/>
    </source>
</evidence>
<dbReference type="FunFam" id="3.30.565.10:FF:000010">
    <property type="entry name" value="Sensor histidine kinase RcsC"/>
    <property type="match status" value="1"/>
</dbReference>
<dbReference type="Proteomes" id="UP000006039">
    <property type="component" value="Unassembled WGS sequence"/>
</dbReference>
<keyword evidence="12" id="KW-0472">Membrane</keyword>
<organism evidence="18">
    <name type="scientific">Gaeumannomyces tritici (strain R3-111a-1)</name>
    <name type="common">Wheat and barley take-all root rot fungus</name>
    <name type="synonym">Gaeumannomyces graminis var. tritici</name>
    <dbReference type="NCBI Taxonomy" id="644352"/>
    <lineage>
        <taxon>Eukaryota</taxon>
        <taxon>Fungi</taxon>
        <taxon>Dikarya</taxon>
        <taxon>Ascomycota</taxon>
        <taxon>Pezizomycotina</taxon>
        <taxon>Sordariomycetes</taxon>
        <taxon>Sordariomycetidae</taxon>
        <taxon>Magnaporthales</taxon>
        <taxon>Magnaporthaceae</taxon>
        <taxon>Gaeumannomyces</taxon>
    </lineage>
</organism>
<dbReference type="FunFam" id="1.10.287.130:FF:000003">
    <property type="entry name" value="Histidine kinase"/>
    <property type="match status" value="1"/>
</dbReference>
<dbReference type="SMART" id="SM00388">
    <property type="entry name" value="HisKA"/>
    <property type="match status" value="1"/>
</dbReference>
<dbReference type="SMART" id="SM00387">
    <property type="entry name" value="HATPase_c"/>
    <property type="match status" value="1"/>
</dbReference>
<dbReference type="SUPFAM" id="SSF56112">
    <property type="entry name" value="Protein kinase-like (PK-like)"/>
    <property type="match status" value="1"/>
</dbReference>
<dbReference type="CDD" id="cd16922">
    <property type="entry name" value="HATPase_EvgS-ArcB-TorS-like"/>
    <property type="match status" value="1"/>
</dbReference>
<reference evidence="18" key="3">
    <citation type="submission" date="2010-09" db="EMBL/GenBank/DDBJ databases">
        <title>Annotation of Gaeumannomyces graminis var. tritici R3-111a-1.</title>
        <authorList>
            <consortium name="The Broad Institute Genome Sequencing Platform"/>
            <person name="Ma L.-J."/>
            <person name="Dead R."/>
            <person name="Young S.K."/>
            <person name="Zeng Q."/>
            <person name="Gargeya S."/>
            <person name="Fitzgerald M."/>
            <person name="Haas B."/>
            <person name="Abouelleil A."/>
            <person name="Alvarado L."/>
            <person name="Arachchi H.M."/>
            <person name="Berlin A."/>
            <person name="Brown A."/>
            <person name="Chapman S.B."/>
            <person name="Chen Z."/>
            <person name="Dunbar C."/>
            <person name="Freedman E."/>
            <person name="Gearin G."/>
            <person name="Gellesch M."/>
            <person name="Goldberg J."/>
            <person name="Griggs A."/>
            <person name="Gujja S."/>
            <person name="Heiman D."/>
            <person name="Howarth C."/>
            <person name="Larson L."/>
            <person name="Lui A."/>
            <person name="MacDonald P.J.P."/>
            <person name="Mehta T."/>
            <person name="Montmayeur A."/>
            <person name="Murphy C."/>
            <person name="Neiman D."/>
            <person name="Pearson M."/>
            <person name="Priest M."/>
            <person name="Roberts A."/>
            <person name="Saif S."/>
            <person name="Shea T."/>
            <person name="Shenoy N."/>
            <person name="Sisk P."/>
            <person name="Stolte C."/>
            <person name="Sykes S."/>
            <person name="Yandava C."/>
            <person name="Wortman J."/>
            <person name="Nusbaum C."/>
            <person name="Birren B."/>
        </authorList>
    </citation>
    <scope>NUCLEOTIDE SEQUENCE</scope>
    <source>
        <strain evidence="18">R3-111a-1</strain>
    </source>
</reference>
<dbReference type="SMART" id="SM00065">
    <property type="entry name" value="GAF"/>
    <property type="match status" value="1"/>
</dbReference>
<dbReference type="EnsemblFungi" id="EJT76411">
    <property type="protein sequence ID" value="EJT76411"/>
    <property type="gene ID" value="GGTG_06330"/>
</dbReference>
<feature type="compositionally biased region" description="Polar residues" evidence="14">
    <location>
        <begin position="2617"/>
        <end position="2646"/>
    </location>
</feature>
<dbReference type="Gene3D" id="1.10.510.10">
    <property type="entry name" value="Transferase(Phosphotransferase) domain 1"/>
    <property type="match status" value="1"/>
</dbReference>
<reference evidence="19" key="5">
    <citation type="submission" date="2018-04" db="UniProtKB">
        <authorList>
            <consortium name="EnsemblFungi"/>
        </authorList>
    </citation>
    <scope>IDENTIFICATION</scope>
    <source>
        <strain evidence="19">R3-111a-1</strain>
    </source>
</reference>
<keyword evidence="7" id="KW-0812">Transmembrane</keyword>
<evidence type="ECO:0000256" key="12">
    <source>
        <dbReference type="ARBA" id="ARBA00023136"/>
    </source>
</evidence>
<evidence type="ECO:0000256" key="7">
    <source>
        <dbReference type="ARBA" id="ARBA00022692"/>
    </source>
</evidence>
<dbReference type="GO" id="GO:0005524">
    <property type="term" value="F:ATP binding"/>
    <property type="evidence" value="ECO:0007669"/>
    <property type="project" value="UniProtKB-KW"/>
</dbReference>
<evidence type="ECO:0000313" key="19">
    <source>
        <dbReference type="EnsemblFungi" id="EJT76411"/>
    </source>
</evidence>
<proteinExistence type="predicted"/>
<dbReference type="SUPFAM" id="SSF48452">
    <property type="entry name" value="TPR-like"/>
    <property type="match status" value="1"/>
</dbReference>
<dbReference type="Gene3D" id="1.10.287.130">
    <property type="match status" value="1"/>
</dbReference>
<evidence type="ECO:0000313" key="18">
    <source>
        <dbReference type="EMBL" id="EJT76411.1"/>
    </source>
</evidence>
<dbReference type="VEuPathDB" id="FungiDB:GGTG_06330"/>
<dbReference type="Gene3D" id="3.30.450.40">
    <property type="match status" value="1"/>
</dbReference>
<reference evidence="18" key="2">
    <citation type="submission" date="2010-07" db="EMBL/GenBank/DDBJ databases">
        <authorList>
            <consortium name="The Broad Institute Genome Sequencing Platform"/>
            <consortium name="Broad Institute Genome Sequencing Center for Infectious Disease"/>
            <person name="Ma L.-J."/>
            <person name="Dead R."/>
            <person name="Young S."/>
            <person name="Zeng Q."/>
            <person name="Koehrsen M."/>
            <person name="Alvarado L."/>
            <person name="Berlin A."/>
            <person name="Chapman S.B."/>
            <person name="Chen Z."/>
            <person name="Freedman E."/>
            <person name="Gellesch M."/>
            <person name="Goldberg J."/>
            <person name="Griggs A."/>
            <person name="Gujja S."/>
            <person name="Heilman E.R."/>
            <person name="Heiman D."/>
            <person name="Hepburn T."/>
            <person name="Howarth C."/>
            <person name="Jen D."/>
            <person name="Larson L."/>
            <person name="Mehta T."/>
            <person name="Neiman D."/>
            <person name="Pearson M."/>
            <person name="Roberts A."/>
            <person name="Saif S."/>
            <person name="Shea T."/>
            <person name="Shenoy N."/>
            <person name="Sisk P."/>
            <person name="Stolte C."/>
            <person name="Sykes S."/>
            <person name="Walk T."/>
            <person name="White J."/>
            <person name="Yandava C."/>
            <person name="Haas B."/>
            <person name="Nusbaum C."/>
            <person name="Birren B."/>
        </authorList>
    </citation>
    <scope>NUCLEOTIDE SEQUENCE</scope>
    <source>
        <strain evidence="18">R3-111a-1</strain>
    </source>
</reference>
<keyword evidence="10" id="KW-0067">ATP-binding</keyword>
<dbReference type="EC" id="2.7.13.3" evidence="3"/>
<dbReference type="PROSITE" id="PS50109">
    <property type="entry name" value="HIS_KIN"/>
    <property type="match status" value="1"/>
</dbReference>
<dbReference type="PANTHER" id="PTHR43047">
    <property type="entry name" value="TWO-COMPONENT HISTIDINE PROTEIN KINASE"/>
    <property type="match status" value="1"/>
</dbReference>
<sequence>MDGSAIAADEIDPPARLVERLRQIAGYTWDDSIPIFHSSFDNWHVFGTRFVPAHAGSSHTQAPTPSHLYSPSQPPAPSPQYAGSPGSFSKVSLARPGLMDTLSNNSLSAAPSDGGSEPSAVSPPPLSHSNSAESPLIEEPVVARVSFHVLREERAFHVAKSLIAASDNNGEHIAKPIDLIRLAPQPGDRGPIVVAIYTNSGPNYLFKVLDMGPAWYWARKSGDGYEAQPRPDELRLEPPISLNHFLDFAIGAAKCLELLHHGQGIVHGEIRGDAFHFNLETEQVKFVSLGSGVRSFEHGLTSTGWSTLSKERGAKNKLQFISPEQTGRMPAEPDTRTDIYSLGVLFWTLLTQKPVFDGPSPLDVVQGVLNRRIPSVSVVRLDVPEVLGRVIQKCTSKNMGERYNSASGLRYDLEKVKEFLLDGDHLALREWQIASKDVSSFFMLPTSMIGRAQEKEQLASVIERAAKNHVMQQRNNPNRMSDGSALSNEIDNAEVSSEGTGSVDGTTRRSGSFTQTIASDPKTRNSYHPSIHSIDRDSVMSLETPSSGHPSLSGLRGPPRHWDSRHQSVSFDTRSIADTVMSADRETSSRHSAAMDSVSLGRKLGSARFRRRGHCEIITVEGAGGLGKSCLVQSVLSENRRRGYSATAKCDTAKRTAFGPVLRLLSSLVRQLWGERNTDTALHKELKESVHGVWPSLHKVLGLPEFLLGPVDPGVVRSPSITQGPTQPPPPRGAGRAPAKRRGSSPGSSIHSSRLSIQSSQDFLRSGSSAKSIRLVNTYLDILRMFTQHKFICLCLEDLHFADDESMDLITQIIAARLKLVIIITYRPDELSPERMQRILHPPDPEGEPLDGSLIRSPISTGPTVTRICLSPLGENDIVKYVSTTLCSPPEHILPLALVVQSKTGGNPFYMREMLSACHRKKCIWYDYRDCQWHFDLDRLFEQFQGEQNYDVLNTDFITRRLDELPPSSRAVLSWAALLGTNFSFELVCHLLSGEFDDAGLQWESSHKPTGYSQEEAVAGLQAAVQAYIVVQGDRDDRFRFAHDRYIQAAANINQCDAHKMHFVIAQTLLKHYNKDRSRDGVASHICNALSIFHDRVRDRKPYRTLLFECAEAATANGARPTAAKFYSGALALLQEDPWDDANQDVSYNETMRLYLAAAECYLYMGQLPLATGVLNTVFECAKTVFDKAPAWVLQSRVYAQSGNAVKALDCLKECLGTMGVEHNDSTTFEECDAEFEKLSAQIRGMDRKDLLSPPNTQDPALGMSLGAVLAETISAAWWSDCLCFYQLSLCMLGMHLRRGTMPQSGMAFLHMSMIALSRFNRIEFALELGSYCLDLLDMTRDPFSMARGYMIYANFVEHAQYSVVLAASQLDSSVDYAASAGDRISAILAIGLGAQLRFFASENCIDLEGLCEYSCEEIPYWNQDSRGGSMLLAVRQVCRALQGKTRVSEATEIMTDEHHNSPGYKSWLANNTENGNRSLLFYETLELAPLFLYGHLNRAVEVGKFCVENSHLIWSARNTRFAMLFYGLALAGQLFRQRRDPRTRQAAGPHEEAVKVTARQLESLHRGIMDWQVVSDVNYLSWSRLLEAQMAELAGDQGRAIQKYEEALDHASENEFVFEEALGSYLMAGTLIRLSAWRSARSALKDAVGLYRQLGAVGVAEAIEVEHSVVMRGPARNHRTADAGMQTETDFAGASAANDQFHQAMGEEGTARKLTQAGMAELKGERVGAWRGSMSLTSAAEAGAGLPTLDMIDLHAILQSSQVISSVLDVDELLKTMCDVILQTCGGAATLAAIVIEDEGTKQWSVAAMGDPEKGAETHKPRTILKGSSRVAENVILYSTRFREMVFVPDIIGDERFSNVSSYWLRLNPLGKAVIAMPICHGADKMLGVLYLEGLPQSFTDRNVTVLQLLVNQISISYANALTMKAVEKVSAENVTMLSFQKQALADALQAQAKARAAEKKANENVKLAEEAAKAKSIFLANVSHELRTPLNGVIGNSELLRDSSLNREQLEMADSIRVSADLLLTVINDILDFSKMEADKMKLYVIAFNPEEMVREVVRAVSYSNREKTPKKNVVIVKEINLPQLLIYGDPIRLHQVLGNLIGNSLKFTASGYITIGAQLDEETQDKATLTFWVRDTGIGIPPAQLAKLFVPFSQADPSTARKYGGSGLGLSICKSLVETMMKGRIHLESQEGVGTTAWFTVTFDKARPDVSAGEAQQQHHHHHHQQQQQQQQQQLKGLPAQQLVDSSSRHQHYHTHYHQHHREAGLAPYLDLTRVPRDQIRICVAEDNAINQKIAIQYAQRLGYTRVDAYDNGLKAVEGLRQKAKEDEPYHIILMDVQMPVLDGYEATKLIRRDPIEAVSKILVIAMTASAIQGDREKCLAAGMNDYLAKPVRSEVLKKKLEAYVGTAPPPDRFSSPMFPSSPSLSPSPHSSPVVGSPTAPAGPSPPVMVPRSSGPSPPIASPRPSAMSGLVLAEVPVRDGPPSVAPANRSSFGSITSPVVQGMPTSNSDTRLSDSGSISGSISGSMSATDISTLASSSKRQPRKLTKNRGDAAASAPPATEKKAPAVLQKKKGPHRMSTSSETLLEAGGGLNFGSSRASTGGFEPARFGDNGSIRSHQSVASISSGASKDRLSSSYADQGPF</sequence>
<feature type="compositionally biased region" description="Low complexity" evidence="14">
    <location>
        <begin position="2416"/>
        <end position="2443"/>
    </location>
</feature>
<name>J3NYH8_GAET3</name>
<feature type="compositionally biased region" description="Low complexity" evidence="14">
    <location>
        <begin position="744"/>
        <end position="756"/>
    </location>
</feature>
<feature type="compositionally biased region" description="Polar residues" evidence="14">
    <location>
        <begin position="2532"/>
        <end position="2543"/>
    </location>
</feature>
<dbReference type="InterPro" id="IPR041664">
    <property type="entry name" value="AAA_16"/>
</dbReference>
<feature type="region of interest" description="Disordered" evidence="14">
    <location>
        <begin position="492"/>
        <end position="567"/>
    </location>
</feature>
<dbReference type="GeneID" id="20346788"/>
<dbReference type="InterPro" id="IPR011009">
    <property type="entry name" value="Kinase-like_dom_sf"/>
</dbReference>
<dbReference type="GO" id="GO:0005886">
    <property type="term" value="C:plasma membrane"/>
    <property type="evidence" value="ECO:0007669"/>
    <property type="project" value="UniProtKB-SubCell"/>
</dbReference>
<dbReference type="InterPro" id="IPR004358">
    <property type="entry name" value="Sig_transdc_His_kin-like_C"/>
</dbReference>
<dbReference type="SUPFAM" id="SSF55874">
    <property type="entry name" value="ATPase domain of HSP90 chaperone/DNA topoisomerase II/histidine kinase"/>
    <property type="match status" value="1"/>
</dbReference>
<evidence type="ECO:0000256" key="4">
    <source>
        <dbReference type="ARBA" id="ARBA00022475"/>
    </source>
</evidence>
<dbReference type="eggNOG" id="KOG0519">
    <property type="taxonomic scope" value="Eukaryota"/>
</dbReference>
<feature type="modified residue" description="4-aspartylphosphate" evidence="13">
    <location>
        <position position="2339"/>
    </location>
</feature>
<protein>
    <recommendedName>
        <fullName evidence="3">histidine kinase</fullName>
        <ecNumber evidence="3">2.7.13.3</ecNumber>
    </recommendedName>
</protein>
<dbReference type="SMART" id="SM00220">
    <property type="entry name" value="S_TKc"/>
    <property type="match status" value="1"/>
</dbReference>
<evidence type="ECO:0000259" key="16">
    <source>
        <dbReference type="PROSITE" id="PS50109"/>
    </source>
</evidence>
<dbReference type="PRINTS" id="PR00344">
    <property type="entry name" value="BCTRLSENSOR"/>
</dbReference>
<dbReference type="InterPro" id="IPR011990">
    <property type="entry name" value="TPR-like_helical_dom_sf"/>
</dbReference>
<dbReference type="Gene3D" id="1.25.40.10">
    <property type="entry name" value="Tetratricopeptide repeat domain"/>
    <property type="match status" value="1"/>
</dbReference>
<evidence type="ECO:0000256" key="5">
    <source>
        <dbReference type="ARBA" id="ARBA00022553"/>
    </source>
</evidence>
<keyword evidence="20" id="KW-1185">Reference proteome</keyword>
<feature type="domain" description="Protein kinase" evidence="15">
    <location>
        <begin position="77"/>
        <end position="420"/>
    </location>
</feature>
<dbReference type="InterPro" id="IPR000719">
    <property type="entry name" value="Prot_kinase_dom"/>
</dbReference>
<evidence type="ECO:0000256" key="9">
    <source>
        <dbReference type="ARBA" id="ARBA00022777"/>
    </source>
</evidence>
<dbReference type="SMART" id="SM00448">
    <property type="entry name" value="REC"/>
    <property type="match status" value="1"/>
</dbReference>
<evidence type="ECO:0000256" key="1">
    <source>
        <dbReference type="ARBA" id="ARBA00000085"/>
    </source>
</evidence>
<feature type="compositionally biased region" description="Polar residues" evidence="14">
    <location>
        <begin position="492"/>
        <end position="528"/>
    </location>
</feature>
<feature type="region of interest" description="Disordered" evidence="14">
    <location>
        <begin position="717"/>
        <end position="756"/>
    </location>
</feature>
<evidence type="ECO:0000259" key="15">
    <source>
        <dbReference type="PROSITE" id="PS50011"/>
    </source>
</evidence>
<dbReference type="InterPro" id="IPR003018">
    <property type="entry name" value="GAF"/>
</dbReference>
<dbReference type="InterPro" id="IPR036097">
    <property type="entry name" value="HisK_dim/P_sf"/>
</dbReference>
<dbReference type="PANTHER" id="PTHR43047:SF46">
    <property type="entry name" value="HISTIDINE KINASE_RESPONSE REGULATOR, PUTATIVE (AFU_ORTHOLOGUE AFUA_3G12550)-RELATED"/>
    <property type="match status" value="1"/>
</dbReference>
<dbReference type="Gene3D" id="3.40.50.2300">
    <property type="match status" value="1"/>
</dbReference>
<feature type="compositionally biased region" description="Polar residues" evidence="14">
    <location>
        <begin position="541"/>
        <end position="550"/>
    </location>
</feature>
<dbReference type="RefSeq" id="XP_009222411.1">
    <property type="nucleotide sequence ID" value="XM_009224147.1"/>
</dbReference>
<keyword evidence="5 13" id="KW-0597">Phosphoprotein</keyword>
<dbReference type="SUPFAM" id="SSF47384">
    <property type="entry name" value="Homodimeric domain of signal transducing histidine kinase"/>
    <property type="match status" value="1"/>
</dbReference>
<feature type="domain" description="Histidine kinase" evidence="16">
    <location>
        <begin position="1983"/>
        <end position="2208"/>
    </location>
</feature>
<dbReference type="InterPro" id="IPR029016">
    <property type="entry name" value="GAF-like_dom_sf"/>
</dbReference>
<keyword evidence="11" id="KW-1133">Transmembrane helix</keyword>
<dbReference type="Pfam" id="PF00072">
    <property type="entry name" value="Response_reg"/>
    <property type="match status" value="1"/>
</dbReference>
<dbReference type="GO" id="GO:0009927">
    <property type="term" value="F:histidine phosphotransfer kinase activity"/>
    <property type="evidence" value="ECO:0007669"/>
    <property type="project" value="TreeGrafter"/>
</dbReference>
<feature type="compositionally biased region" description="Basic residues" evidence="14">
    <location>
        <begin position="2252"/>
        <end position="2263"/>
    </location>
</feature>
<evidence type="ECO:0000256" key="11">
    <source>
        <dbReference type="ARBA" id="ARBA00022989"/>
    </source>
</evidence>
<dbReference type="PROSITE" id="PS50011">
    <property type="entry name" value="PROTEIN_KINASE_DOM"/>
    <property type="match status" value="1"/>
</dbReference>
<dbReference type="InterPro" id="IPR036890">
    <property type="entry name" value="HATPase_C_sf"/>
</dbReference>
<dbReference type="InterPro" id="IPR003594">
    <property type="entry name" value="HATPase_dom"/>
</dbReference>
<reference evidence="19" key="4">
    <citation type="journal article" date="2015" name="G3 (Bethesda)">
        <title>Genome sequences of three phytopathogenic species of the Magnaporthaceae family of fungi.</title>
        <authorList>
            <person name="Okagaki L.H."/>
            <person name="Nunes C.C."/>
            <person name="Sailsbery J."/>
            <person name="Clay B."/>
            <person name="Brown D."/>
            <person name="John T."/>
            <person name="Oh Y."/>
            <person name="Young N."/>
            <person name="Fitzgerald M."/>
            <person name="Haas B.J."/>
            <person name="Zeng Q."/>
            <person name="Young S."/>
            <person name="Adiconis X."/>
            <person name="Fan L."/>
            <person name="Levin J.Z."/>
            <person name="Mitchell T.K."/>
            <person name="Okubara P.A."/>
            <person name="Farman M.L."/>
            <person name="Kohn L.M."/>
            <person name="Birren B."/>
            <person name="Ma L.-J."/>
            <person name="Dean R.A."/>
        </authorList>
    </citation>
    <scope>NUCLEOTIDE SEQUENCE</scope>
    <source>
        <strain evidence="19">R3-111a-1</strain>
    </source>
</reference>
<feature type="region of interest" description="Disordered" evidence="14">
    <location>
        <begin position="2485"/>
        <end position="2646"/>
    </location>
</feature>
<gene>
    <name evidence="19" type="primary">20346788</name>
    <name evidence="18" type="ORF">GGTG_06330</name>
</gene>
<dbReference type="EMBL" id="GL385397">
    <property type="protein sequence ID" value="EJT76411.1"/>
    <property type="molecule type" value="Genomic_DNA"/>
</dbReference>
<dbReference type="STRING" id="644352.J3NYH8"/>
<comment type="catalytic activity">
    <reaction evidence="1">
        <text>ATP + protein L-histidine = ADP + protein N-phospho-L-histidine.</text>
        <dbReference type="EC" id="2.7.13.3"/>
    </reaction>
</comment>
<evidence type="ECO:0000259" key="17">
    <source>
        <dbReference type="PROSITE" id="PS50110"/>
    </source>
</evidence>
<dbReference type="PROSITE" id="PS50110">
    <property type="entry name" value="RESPONSE_REGULATORY"/>
    <property type="match status" value="1"/>
</dbReference>
<dbReference type="OrthoDB" id="60033at2759"/>
<feature type="compositionally biased region" description="Polar residues" evidence="14">
    <location>
        <begin position="2492"/>
        <end position="2514"/>
    </location>
</feature>
<dbReference type="SUPFAM" id="SSF55781">
    <property type="entry name" value="GAF domain-like"/>
    <property type="match status" value="1"/>
</dbReference>
<dbReference type="Pfam" id="PF00512">
    <property type="entry name" value="HisKA"/>
    <property type="match status" value="1"/>
</dbReference>
<keyword evidence="6" id="KW-0808">Transferase</keyword>
<dbReference type="InterPro" id="IPR001789">
    <property type="entry name" value="Sig_transdc_resp-reg_receiver"/>
</dbReference>
<evidence type="ECO:0000256" key="3">
    <source>
        <dbReference type="ARBA" id="ARBA00012438"/>
    </source>
</evidence>
<dbReference type="Pfam" id="PF13191">
    <property type="entry name" value="AAA_16"/>
    <property type="match status" value="1"/>
</dbReference>
<keyword evidence="9" id="KW-0418">Kinase</keyword>
<dbReference type="GO" id="GO:0000155">
    <property type="term" value="F:phosphorelay sensor kinase activity"/>
    <property type="evidence" value="ECO:0007669"/>
    <property type="project" value="InterPro"/>
</dbReference>
<keyword evidence="8" id="KW-0547">Nucleotide-binding</keyword>
<dbReference type="SUPFAM" id="SSF52172">
    <property type="entry name" value="CheY-like"/>
    <property type="match status" value="1"/>
</dbReference>
<feature type="region of interest" description="Disordered" evidence="14">
    <location>
        <begin position="2212"/>
        <end position="2263"/>
    </location>
</feature>
<dbReference type="Pfam" id="PF13185">
    <property type="entry name" value="GAF_2"/>
    <property type="match status" value="1"/>
</dbReference>
<dbReference type="Pfam" id="PF02518">
    <property type="entry name" value="HATPase_c"/>
    <property type="match status" value="1"/>
</dbReference>
<feature type="compositionally biased region" description="Low complexity" evidence="14">
    <location>
        <begin position="2517"/>
        <end position="2531"/>
    </location>
</feature>
<accession>J3NYH8</accession>
<reference evidence="20" key="1">
    <citation type="submission" date="2010-07" db="EMBL/GenBank/DDBJ databases">
        <title>The genome sequence of Gaeumannomyces graminis var. tritici strain R3-111a-1.</title>
        <authorList>
            <consortium name="The Broad Institute Genome Sequencing Platform"/>
            <person name="Ma L.-J."/>
            <person name="Dead R."/>
            <person name="Young S."/>
            <person name="Zeng Q."/>
            <person name="Koehrsen M."/>
            <person name="Alvarado L."/>
            <person name="Berlin A."/>
            <person name="Chapman S.B."/>
            <person name="Chen Z."/>
            <person name="Freedman E."/>
            <person name="Gellesch M."/>
            <person name="Goldberg J."/>
            <person name="Griggs A."/>
            <person name="Gujja S."/>
            <person name="Heilman E.R."/>
            <person name="Heiman D."/>
            <person name="Hepburn T."/>
            <person name="Howarth C."/>
            <person name="Jen D."/>
            <person name="Larson L."/>
            <person name="Mehta T."/>
            <person name="Neiman D."/>
            <person name="Pearson M."/>
            <person name="Roberts A."/>
            <person name="Saif S."/>
            <person name="Shea T."/>
            <person name="Shenoy N."/>
            <person name="Sisk P."/>
            <person name="Stolte C."/>
            <person name="Sykes S."/>
            <person name="Walk T."/>
            <person name="White J."/>
            <person name="Yandava C."/>
            <person name="Haas B."/>
            <person name="Nusbaum C."/>
            <person name="Birren B."/>
        </authorList>
    </citation>
    <scope>NUCLEOTIDE SEQUENCE [LARGE SCALE GENOMIC DNA]</scope>
    <source>
        <strain evidence="20">R3-111a-1</strain>
    </source>
</reference>
<comment type="subcellular location">
    <subcellularLocation>
        <location evidence="2">Cell membrane</location>
        <topology evidence="2">Multi-pass membrane protein</topology>
    </subcellularLocation>
</comment>
<evidence type="ECO:0000256" key="10">
    <source>
        <dbReference type="ARBA" id="ARBA00022840"/>
    </source>
</evidence>
<evidence type="ECO:0000256" key="6">
    <source>
        <dbReference type="ARBA" id="ARBA00022679"/>
    </source>
</evidence>
<dbReference type="HOGENOM" id="CLU_001037_0_0_1"/>
<dbReference type="CDD" id="cd00082">
    <property type="entry name" value="HisKA"/>
    <property type="match status" value="1"/>
</dbReference>
<dbReference type="InterPro" id="IPR003661">
    <property type="entry name" value="HisK_dim/P_dom"/>
</dbReference>
<evidence type="ECO:0000256" key="2">
    <source>
        <dbReference type="ARBA" id="ARBA00004651"/>
    </source>
</evidence>
<evidence type="ECO:0000256" key="13">
    <source>
        <dbReference type="PROSITE-ProRule" id="PRU00169"/>
    </source>
</evidence>
<feature type="region of interest" description="Disordered" evidence="14">
    <location>
        <begin position="102"/>
        <end position="133"/>
    </location>
</feature>
<dbReference type="Gene3D" id="3.30.565.10">
    <property type="entry name" value="Histidine kinase-like ATPase, C-terminal domain"/>
    <property type="match status" value="1"/>
</dbReference>
<feature type="region of interest" description="Disordered" evidence="14">
    <location>
        <begin position="2412"/>
        <end position="2469"/>
    </location>
</feature>
<feature type="region of interest" description="Disordered" evidence="14">
    <location>
        <begin position="55"/>
        <end position="87"/>
    </location>
</feature>
<evidence type="ECO:0000256" key="8">
    <source>
        <dbReference type="ARBA" id="ARBA00022741"/>
    </source>
</evidence>
<keyword evidence="4" id="KW-1003">Cell membrane</keyword>
<feature type="domain" description="Response regulatory" evidence="17">
    <location>
        <begin position="2284"/>
        <end position="2408"/>
    </location>
</feature>